<name>A0A6P1W645_9BACT</name>
<feature type="compositionally biased region" description="Basic residues" evidence="1">
    <location>
        <begin position="1"/>
        <end position="23"/>
    </location>
</feature>
<protein>
    <submittedName>
        <fullName evidence="2">Uncharacterized protein</fullName>
    </submittedName>
</protein>
<evidence type="ECO:0000313" key="3">
    <source>
        <dbReference type="Proteomes" id="UP000464577"/>
    </source>
</evidence>
<gene>
    <name evidence="2" type="ORF">GJR95_31155</name>
</gene>
<sequence>MPATQQRRRVVDRHLPTTRRGHSAKPAPAKLPDRVTADAFLRVSFSPIVLEQRTNRPEDEKRTPEAVQAEFFQSLSYLATTYGFTPTTEVDTLPYPLNIGHVLTITRQQFNPLEPDARLIIIKDDKHLATLATVKDKEAEWGLYYVPVRPLYYLIQRRTKSPRTELICCIYAYLYQVAKIPYCTDDQGSYVSSEYDYIREREQEWSDYELADMEAEKDAGANYIKEINGKLIKCLKRFNKQRHLEKFARLSETFQPICEDDHTLLQVARRFLELYETFPEHSFELAQVYNYNQDVSEEEEYQISIDRRVSFIWAENDLVYQYIIENFDAEFSSGSEEGPYACSVLYDKSYATKDELLNSEMFMSHLLSSMAEFITYISKLDDAEYNKRLSTILPTEDSSTDLSAHIKA</sequence>
<accession>A0A6P1W645</accession>
<reference evidence="2 3" key="1">
    <citation type="submission" date="2019-11" db="EMBL/GenBank/DDBJ databases">
        <title>Spirosoma endbachense sp. nov., isolated from a natural salt meadow.</title>
        <authorList>
            <person name="Rojas J."/>
            <person name="Ambika Manirajan B."/>
            <person name="Ratering S."/>
            <person name="Suarez C."/>
            <person name="Geissler-Plaum R."/>
            <person name="Schnell S."/>
        </authorList>
    </citation>
    <scope>NUCLEOTIDE SEQUENCE [LARGE SCALE GENOMIC DNA]</scope>
    <source>
        <strain evidence="2 3">I-24</strain>
    </source>
</reference>
<evidence type="ECO:0000256" key="1">
    <source>
        <dbReference type="SAM" id="MobiDB-lite"/>
    </source>
</evidence>
<dbReference type="Proteomes" id="UP000464577">
    <property type="component" value="Chromosome"/>
</dbReference>
<proteinExistence type="predicted"/>
<keyword evidence="3" id="KW-1185">Reference proteome</keyword>
<dbReference type="AlphaFoldDB" id="A0A6P1W645"/>
<dbReference type="EMBL" id="CP045997">
    <property type="protein sequence ID" value="QHV99196.1"/>
    <property type="molecule type" value="Genomic_DNA"/>
</dbReference>
<evidence type="ECO:0000313" key="2">
    <source>
        <dbReference type="EMBL" id="QHV99196.1"/>
    </source>
</evidence>
<organism evidence="2 3">
    <name type="scientific">Spirosoma endbachense</name>
    <dbReference type="NCBI Taxonomy" id="2666025"/>
    <lineage>
        <taxon>Bacteria</taxon>
        <taxon>Pseudomonadati</taxon>
        <taxon>Bacteroidota</taxon>
        <taxon>Cytophagia</taxon>
        <taxon>Cytophagales</taxon>
        <taxon>Cytophagaceae</taxon>
        <taxon>Spirosoma</taxon>
    </lineage>
</organism>
<dbReference type="RefSeq" id="WP_162389601.1">
    <property type="nucleotide sequence ID" value="NZ_CP045997.1"/>
</dbReference>
<feature type="region of interest" description="Disordered" evidence="1">
    <location>
        <begin position="1"/>
        <end position="31"/>
    </location>
</feature>
<dbReference type="KEGG" id="senf:GJR95_31155"/>